<organism evidence="2 3">
    <name type="scientific">Candidatus Nanoclepta minutus</name>
    <dbReference type="NCBI Taxonomy" id="1940235"/>
    <lineage>
        <taxon>Archaea</taxon>
        <taxon>Nanobdellota</taxon>
        <taxon>Candidatus Nanoclepta</taxon>
    </lineage>
</organism>
<sequence>MRILERIDLLKVGVFLIGISALIISIILLHMYITQQQKYDIKDFYVNCLKEPKGFSITIDAYSTDLKNVRVINDNITLCEFIEIPKRSQEVCKVSGEGTYIISALIDNKEIKKVVYCRNYSYIPLD</sequence>
<keyword evidence="1" id="KW-1133">Transmembrane helix</keyword>
<evidence type="ECO:0000313" key="2">
    <source>
        <dbReference type="EMBL" id="RIB35435.1"/>
    </source>
</evidence>
<evidence type="ECO:0008006" key="4">
    <source>
        <dbReference type="Google" id="ProtNLM"/>
    </source>
</evidence>
<keyword evidence="1" id="KW-0472">Membrane</keyword>
<dbReference type="Proteomes" id="UP000266622">
    <property type="component" value="Unassembled WGS sequence"/>
</dbReference>
<proteinExistence type="predicted"/>
<accession>A0A397WMY8</accession>
<feature type="transmembrane region" description="Helical" evidence="1">
    <location>
        <begin position="12"/>
        <end position="33"/>
    </location>
</feature>
<dbReference type="EMBL" id="MWMI01000002">
    <property type="protein sequence ID" value="RIB35435.1"/>
    <property type="molecule type" value="Genomic_DNA"/>
</dbReference>
<gene>
    <name evidence="2" type="ORF">BXU00_01570</name>
</gene>
<reference evidence="2 3" key="1">
    <citation type="journal article" date="2018" name="Syst. Appl. Microbiol.">
        <title>A new symbiotic nanoarchaeote (Candidatus Nanoclepta minutus) and its host (Zestosphaera tikiterensis gen. nov., sp. nov.) from a New Zealand hot spring.</title>
        <authorList>
            <person name="St John E."/>
            <person name="Liu Y."/>
            <person name="Podar M."/>
            <person name="Stott M.B."/>
            <person name="Meneghin J."/>
            <person name="Chen Z."/>
            <person name="Lagutin K."/>
            <person name="Mitchell K."/>
            <person name="Reysenbach A.L."/>
        </authorList>
    </citation>
    <scope>NUCLEOTIDE SEQUENCE [LARGE SCALE GENOMIC DNA]</scope>
    <source>
        <strain evidence="2">NZ3</strain>
    </source>
</reference>
<dbReference type="AlphaFoldDB" id="A0A397WMY8"/>
<comment type="caution">
    <text evidence="2">The sequence shown here is derived from an EMBL/GenBank/DDBJ whole genome shotgun (WGS) entry which is preliminary data.</text>
</comment>
<keyword evidence="1" id="KW-0812">Transmembrane</keyword>
<evidence type="ECO:0000313" key="3">
    <source>
        <dbReference type="Proteomes" id="UP000266622"/>
    </source>
</evidence>
<evidence type="ECO:0000256" key="1">
    <source>
        <dbReference type="SAM" id="Phobius"/>
    </source>
</evidence>
<name>A0A397WMY8_9ARCH</name>
<protein>
    <recommendedName>
        <fullName evidence="4">Transmembrane protein</fullName>
    </recommendedName>
</protein>